<feature type="compositionally biased region" description="Polar residues" evidence="1">
    <location>
        <begin position="54"/>
        <end position="64"/>
    </location>
</feature>
<proteinExistence type="predicted"/>
<keyword evidence="3" id="KW-1185">Reference proteome</keyword>
<protein>
    <submittedName>
        <fullName evidence="2">Hypp7573 protein</fullName>
    </submittedName>
</protein>
<evidence type="ECO:0000256" key="1">
    <source>
        <dbReference type="SAM" id="MobiDB-lite"/>
    </source>
</evidence>
<feature type="region of interest" description="Disordered" evidence="1">
    <location>
        <begin position="35"/>
        <end position="80"/>
    </location>
</feature>
<accession>A0A8K0EED0</accession>
<sequence>MNLLMRSQASMIRSVVVESRGCSVKENMDPAVLRTETKQPESSHLHPYGGPGSYGNSWTCTRTNGSERHTGTGHGRTRAGFLGGSWTVVQRRETLVL</sequence>
<evidence type="ECO:0000313" key="3">
    <source>
        <dbReference type="Proteomes" id="UP000838412"/>
    </source>
</evidence>
<reference evidence="2" key="1">
    <citation type="submission" date="2022-01" db="EMBL/GenBank/DDBJ databases">
        <authorList>
            <person name="Braso-Vives M."/>
        </authorList>
    </citation>
    <scope>NUCLEOTIDE SEQUENCE</scope>
</reference>
<gene>
    <name evidence="2" type="primary">Hypp7573</name>
    <name evidence="2" type="ORF">BLAG_LOCUS8063</name>
</gene>
<feature type="compositionally biased region" description="Basic and acidic residues" evidence="1">
    <location>
        <begin position="35"/>
        <end position="44"/>
    </location>
</feature>
<dbReference type="Proteomes" id="UP000838412">
    <property type="component" value="Chromosome 14"/>
</dbReference>
<name>A0A8K0EED0_BRALA</name>
<evidence type="ECO:0000313" key="2">
    <source>
        <dbReference type="EMBL" id="CAH1245854.1"/>
    </source>
</evidence>
<dbReference type="EMBL" id="OV696699">
    <property type="protein sequence ID" value="CAH1245854.1"/>
    <property type="molecule type" value="Genomic_DNA"/>
</dbReference>
<organism evidence="2 3">
    <name type="scientific">Branchiostoma lanceolatum</name>
    <name type="common">Common lancelet</name>
    <name type="synonym">Amphioxus lanceolatum</name>
    <dbReference type="NCBI Taxonomy" id="7740"/>
    <lineage>
        <taxon>Eukaryota</taxon>
        <taxon>Metazoa</taxon>
        <taxon>Chordata</taxon>
        <taxon>Cephalochordata</taxon>
        <taxon>Leptocardii</taxon>
        <taxon>Amphioxiformes</taxon>
        <taxon>Branchiostomatidae</taxon>
        <taxon>Branchiostoma</taxon>
    </lineage>
</organism>
<dbReference type="AlphaFoldDB" id="A0A8K0EED0"/>